<evidence type="ECO:0000256" key="4">
    <source>
        <dbReference type="ARBA" id="ARBA00022777"/>
    </source>
</evidence>
<keyword evidence="4" id="KW-0418">Kinase</keyword>
<accession>A0A370TNP8</accession>
<proteinExistence type="predicted"/>
<feature type="domain" description="Protein kinase" evidence="7">
    <location>
        <begin position="10"/>
        <end position="354"/>
    </location>
</feature>
<dbReference type="GO" id="GO:0005524">
    <property type="term" value="F:ATP binding"/>
    <property type="evidence" value="ECO:0007669"/>
    <property type="project" value="UniProtKB-KW"/>
</dbReference>
<evidence type="ECO:0000256" key="1">
    <source>
        <dbReference type="ARBA" id="ARBA00012513"/>
    </source>
</evidence>
<dbReference type="EC" id="2.7.11.1" evidence="1"/>
<dbReference type="OrthoDB" id="4062651at2759"/>
<evidence type="ECO:0000256" key="3">
    <source>
        <dbReference type="ARBA" id="ARBA00022741"/>
    </source>
</evidence>
<feature type="region of interest" description="Disordered" evidence="6">
    <location>
        <begin position="1"/>
        <end position="22"/>
    </location>
</feature>
<dbReference type="InterPro" id="IPR050660">
    <property type="entry name" value="NEK_Ser/Thr_kinase"/>
</dbReference>
<reference evidence="8 9" key="1">
    <citation type="journal article" date="2018" name="IMA Fungus">
        <title>IMA Genome-F 9: Draft genome sequence of Annulohypoxylon stygium, Aspergillus mulundensis, Berkeleyomyces basicola (syn. Thielaviopsis basicola), Ceratocystis smalleyi, two Cercospora beticola strains, Coleophoma cylindrospora, Fusarium fracticaudum, Phialophora cf. hyalina, and Morchella septimelata.</title>
        <authorList>
            <person name="Wingfield B.D."/>
            <person name="Bills G.F."/>
            <person name="Dong Y."/>
            <person name="Huang W."/>
            <person name="Nel W.J."/>
            <person name="Swalarsk-Parry B.S."/>
            <person name="Vaghefi N."/>
            <person name="Wilken P.M."/>
            <person name="An Z."/>
            <person name="de Beer Z.W."/>
            <person name="De Vos L."/>
            <person name="Chen L."/>
            <person name="Duong T.A."/>
            <person name="Gao Y."/>
            <person name="Hammerbacher A."/>
            <person name="Kikkert J.R."/>
            <person name="Li Y."/>
            <person name="Li H."/>
            <person name="Li K."/>
            <person name="Li Q."/>
            <person name="Liu X."/>
            <person name="Ma X."/>
            <person name="Naidoo K."/>
            <person name="Pethybridge S.J."/>
            <person name="Sun J."/>
            <person name="Steenkamp E.T."/>
            <person name="van der Nest M.A."/>
            <person name="van Wyk S."/>
            <person name="Wingfield M.J."/>
            <person name="Xiong C."/>
            <person name="Yue Q."/>
            <person name="Zhang X."/>
        </authorList>
    </citation>
    <scope>NUCLEOTIDE SEQUENCE [LARGE SCALE GENOMIC DNA]</scope>
    <source>
        <strain evidence="8 9">BP 5553</strain>
    </source>
</reference>
<evidence type="ECO:0000259" key="7">
    <source>
        <dbReference type="PROSITE" id="PS50011"/>
    </source>
</evidence>
<dbReference type="RefSeq" id="XP_031869806.1">
    <property type="nucleotide sequence ID" value="XM_032013206.1"/>
</dbReference>
<evidence type="ECO:0000256" key="2">
    <source>
        <dbReference type="ARBA" id="ARBA00022679"/>
    </source>
</evidence>
<dbReference type="PANTHER" id="PTHR43671:SF13">
    <property type="entry name" value="SERINE_THREONINE-PROTEIN KINASE NEK2"/>
    <property type="match status" value="1"/>
</dbReference>
<comment type="caution">
    <text evidence="8">The sequence shown here is derived from an EMBL/GenBank/DDBJ whole genome shotgun (WGS) entry which is preliminary data.</text>
</comment>
<dbReference type="STRING" id="2656787.A0A370TNP8"/>
<sequence length="381" mass="42245">MPLHPRYIPCNPSEGEGDGSSISVLRTSDNAYFLAAPIPNIQIKDVVTPIPDPQDSASSPPDDDSGLEDESTTTKLASVILPTASLPLSRLLNHPNIISLVDVVQNSQLPGGSIKSGPLADLTIWEDMTAGCLSSLLPSPKTIPPFTDEERWAALVAPDTGRFSLPESLCWHVLRSISRALLWLHHGIKETEGIPGEWGKHDDDWHAVLIMDVSPEQIWFKKPDGAKGVFYGACKLGGFQQAKVCGSVGWKVAISNRPEDVPTWKRAYWAPEINKNIRPWTRASEIWSLGAVLYVMMTGIPPPILYTYDWQISRMNDKDFSHYIRNVVGDMLKTQPGERPTALELVNRVEEKWTEWRTGTEEGRQFVDASDVRVGESLIST</sequence>
<evidence type="ECO:0000313" key="9">
    <source>
        <dbReference type="Proteomes" id="UP000254866"/>
    </source>
</evidence>
<dbReference type="Gene3D" id="1.10.510.10">
    <property type="entry name" value="Transferase(Phosphotransferase) domain 1"/>
    <property type="match status" value="1"/>
</dbReference>
<dbReference type="InterPro" id="IPR000719">
    <property type="entry name" value="Prot_kinase_dom"/>
</dbReference>
<evidence type="ECO:0000313" key="8">
    <source>
        <dbReference type="EMBL" id="RDL37150.1"/>
    </source>
</evidence>
<feature type="region of interest" description="Disordered" evidence="6">
    <location>
        <begin position="46"/>
        <end position="72"/>
    </location>
</feature>
<keyword evidence="3" id="KW-0547">Nucleotide-binding</keyword>
<keyword evidence="2" id="KW-0808">Transferase</keyword>
<gene>
    <name evidence="8" type="ORF">BP5553_04583</name>
</gene>
<keyword evidence="5" id="KW-0067">ATP-binding</keyword>
<protein>
    <recommendedName>
        <fullName evidence="1">non-specific serine/threonine protein kinase</fullName>
        <ecNumber evidence="1">2.7.11.1</ecNumber>
    </recommendedName>
</protein>
<dbReference type="GO" id="GO:0004674">
    <property type="term" value="F:protein serine/threonine kinase activity"/>
    <property type="evidence" value="ECO:0007669"/>
    <property type="project" value="UniProtKB-EC"/>
</dbReference>
<dbReference type="Proteomes" id="UP000254866">
    <property type="component" value="Unassembled WGS sequence"/>
</dbReference>
<name>A0A370TNP8_9HELO</name>
<dbReference type="PROSITE" id="PS50011">
    <property type="entry name" value="PROTEIN_KINASE_DOM"/>
    <property type="match status" value="1"/>
</dbReference>
<evidence type="ECO:0000256" key="5">
    <source>
        <dbReference type="ARBA" id="ARBA00022840"/>
    </source>
</evidence>
<organism evidence="8 9">
    <name type="scientific">Venustampulla echinocandica</name>
    <dbReference type="NCBI Taxonomy" id="2656787"/>
    <lineage>
        <taxon>Eukaryota</taxon>
        <taxon>Fungi</taxon>
        <taxon>Dikarya</taxon>
        <taxon>Ascomycota</taxon>
        <taxon>Pezizomycotina</taxon>
        <taxon>Leotiomycetes</taxon>
        <taxon>Helotiales</taxon>
        <taxon>Pleuroascaceae</taxon>
        <taxon>Venustampulla</taxon>
    </lineage>
</organism>
<dbReference type="SUPFAM" id="SSF56112">
    <property type="entry name" value="Protein kinase-like (PK-like)"/>
    <property type="match status" value="1"/>
</dbReference>
<dbReference type="EMBL" id="NPIC01000003">
    <property type="protein sequence ID" value="RDL37150.1"/>
    <property type="molecule type" value="Genomic_DNA"/>
</dbReference>
<dbReference type="PANTHER" id="PTHR43671">
    <property type="entry name" value="SERINE/THREONINE-PROTEIN KINASE NEK"/>
    <property type="match status" value="1"/>
</dbReference>
<evidence type="ECO:0000256" key="6">
    <source>
        <dbReference type="SAM" id="MobiDB-lite"/>
    </source>
</evidence>
<feature type="compositionally biased region" description="Acidic residues" evidence="6">
    <location>
        <begin position="61"/>
        <end position="71"/>
    </location>
</feature>
<dbReference type="InterPro" id="IPR011009">
    <property type="entry name" value="Kinase-like_dom_sf"/>
</dbReference>
<dbReference type="AlphaFoldDB" id="A0A370TNP8"/>
<keyword evidence="9" id="KW-1185">Reference proteome</keyword>
<dbReference type="GeneID" id="43597432"/>